<protein>
    <submittedName>
        <fullName evidence="2">Uncharacterized protein</fullName>
    </submittedName>
</protein>
<feature type="region of interest" description="Disordered" evidence="1">
    <location>
        <begin position="1"/>
        <end position="29"/>
    </location>
</feature>
<organism evidence="2 3">
    <name type="scientific">Gymnopilus junonius</name>
    <name type="common">Spectacular rustgill mushroom</name>
    <name type="synonym">Gymnopilus spectabilis subsp. junonius</name>
    <dbReference type="NCBI Taxonomy" id="109634"/>
    <lineage>
        <taxon>Eukaryota</taxon>
        <taxon>Fungi</taxon>
        <taxon>Dikarya</taxon>
        <taxon>Basidiomycota</taxon>
        <taxon>Agaricomycotina</taxon>
        <taxon>Agaricomycetes</taxon>
        <taxon>Agaricomycetidae</taxon>
        <taxon>Agaricales</taxon>
        <taxon>Agaricineae</taxon>
        <taxon>Hymenogastraceae</taxon>
        <taxon>Gymnopilus</taxon>
    </lineage>
</organism>
<reference evidence="2" key="1">
    <citation type="submission" date="2020-11" db="EMBL/GenBank/DDBJ databases">
        <authorList>
            <consortium name="DOE Joint Genome Institute"/>
            <person name="Ahrendt S."/>
            <person name="Riley R."/>
            <person name="Andreopoulos W."/>
            <person name="LaButti K."/>
            <person name="Pangilinan J."/>
            <person name="Ruiz-duenas F.J."/>
            <person name="Barrasa J.M."/>
            <person name="Sanchez-Garcia M."/>
            <person name="Camarero S."/>
            <person name="Miyauchi S."/>
            <person name="Serrano A."/>
            <person name="Linde D."/>
            <person name="Babiker R."/>
            <person name="Drula E."/>
            <person name="Ayuso-Fernandez I."/>
            <person name="Pacheco R."/>
            <person name="Padilla G."/>
            <person name="Ferreira P."/>
            <person name="Barriuso J."/>
            <person name="Kellner H."/>
            <person name="Castanera R."/>
            <person name="Alfaro M."/>
            <person name="Ramirez L."/>
            <person name="Pisabarro A.G."/>
            <person name="Kuo A."/>
            <person name="Tritt A."/>
            <person name="Lipzen A."/>
            <person name="He G."/>
            <person name="Yan M."/>
            <person name="Ng V."/>
            <person name="Cullen D."/>
            <person name="Martin F."/>
            <person name="Rosso M.-N."/>
            <person name="Henrissat B."/>
            <person name="Hibbett D."/>
            <person name="Martinez A.T."/>
            <person name="Grigoriev I.V."/>
        </authorList>
    </citation>
    <scope>NUCLEOTIDE SEQUENCE</scope>
    <source>
        <strain evidence="2">AH 44721</strain>
    </source>
</reference>
<dbReference type="Proteomes" id="UP000724874">
    <property type="component" value="Unassembled WGS sequence"/>
</dbReference>
<sequence length="370" mass="41802">MLPRLNISDTVPLETPPASPSASECSWVSSGHNTDAEPCGYTLPVSKKDVPLARNTPDHIKAFMLSEIAGEADHETIIRIWNVSPNLRLDKDLQRNHVQLGDVGYFNRHGTFCTVFNIFMTKKMNLKMHYVPPPYFVPFKTGLRDEYTDLRSFDREYHASKGFERCKEDEKGDCLYSFSSPSVLQPDSPGCTVLITPEGVRIHMINDGYLVRIRQYLREQAESWYRDSDLFGDGPLFNGSLLLVETCYKANIWASAALGAEGYKPGLKARLKQPNLAAKIFNWDVDEPIEVERGSSKPDIVDSIDFGNGWSIAVEISSIWYGSQPRGARSSRGPLPHHAAPKEKRFSFVRLTSRLSQLSFINFKSRPRRP</sequence>
<evidence type="ECO:0000313" key="2">
    <source>
        <dbReference type="EMBL" id="KAF8902775.1"/>
    </source>
</evidence>
<proteinExistence type="predicted"/>
<dbReference type="AlphaFoldDB" id="A0A9P5TPI3"/>
<comment type="caution">
    <text evidence="2">The sequence shown here is derived from an EMBL/GenBank/DDBJ whole genome shotgun (WGS) entry which is preliminary data.</text>
</comment>
<evidence type="ECO:0000313" key="3">
    <source>
        <dbReference type="Proteomes" id="UP000724874"/>
    </source>
</evidence>
<feature type="compositionally biased region" description="Polar residues" evidence="1">
    <location>
        <begin position="20"/>
        <end position="29"/>
    </location>
</feature>
<evidence type="ECO:0000256" key="1">
    <source>
        <dbReference type="SAM" id="MobiDB-lite"/>
    </source>
</evidence>
<name>A0A9P5TPI3_GYMJU</name>
<dbReference type="EMBL" id="JADNYJ010000034">
    <property type="protein sequence ID" value="KAF8902775.1"/>
    <property type="molecule type" value="Genomic_DNA"/>
</dbReference>
<accession>A0A9P5TPI3</accession>
<gene>
    <name evidence="2" type="ORF">CPB84DRAFT_1775430</name>
</gene>
<dbReference type="OrthoDB" id="3070764at2759"/>
<keyword evidence="3" id="KW-1185">Reference proteome</keyword>